<dbReference type="Pfam" id="PF02423">
    <property type="entry name" value="OCD_Mu_crystall"/>
    <property type="match status" value="1"/>
</dbReference>
<proteinExistence type="inferred from homology"/>
<evidence type="ECO:0000256" key="1">
    <source>
        <dbReference type="ARBA" id="ARBA00008903"/>
    </source>
</evidence>
<reference evidence="2" key="2">
    <citation type="submission" date="2023-05" db="EMBL/GenBank/DDBJ databases">
        <authorList>
            <consortium name="Lawrence Berkeley National Laboratory"/>
            <person name="Steindorff A."/>
            <person name="Hensen N."/>
            <person name="Bonometti L."/>
            <person name="Westerberg I."/>
            <person name="Brannstrom I.O."/>
            <person name="Guillou S."/>
            <person name="Cros-Aarteil S."/>
            <person name="Calhoun S."/>
            <person name="Haridas S."/>
            <person name="Kuo A."/>
            <person name="Mondo S."/>
            <person name="Pangilinan J."/>
            <person name="Riley R."/>
            <person name="Labutti K."/>
            <person name="Andreopoulos B."/>
            <person name="Lipzen A."/>
            <person name="Chen C."/>
            <person name="Yanf M."/>
            <person name="Daum C."/>
            <person name="Ng V."/>
            <person name="Clum A."/>
            <person name="Ohm R."/>
            <person name="Martin F."/>
            <person name="Silar P."/>
            <person name="Natvig D."/>
            <person name="Lalanne C."/>
            <person name="Gautier V."/>
            <person name="Ament-Velasquez S.L."/>
            <person name="Kruys A."/>
            <person name="Hutchinson M.I."/>
            <person name="Powell A.J."/>
            <person name="Barry K."/>
            <person name="Miller A.N."/>
            <person name="Grigoriev I.V."/>
            <person name="Debuchy R."/>
            <person name="Gladieux P."/>
            <person name="Thoren M.H."/>
            <person name="Johannesson H."/>
        </authorList>
    </citation>
    <scope>NUCLEOTIDE SEQUENCE</scope>
    <source>
        <strain evidence="2">CBS 538.74</strain>
    </source>
</reference>
<protein>
    <recommendedName>
        <fullName evidence="4">NAD(P)-binding protein</fullName>
    </recommendedName>
</protein>
<dbReference type="EMBL" id="MU856839">
    <property type="protein sequence ID" value="KAK4158350.1"/>
    <property type="molecule type" value="Genomic_DNA"/>
</dbReference>
<dbReference type="InterPro" id="IPR003462">
    <property type="entry name" value="ODC_Mu_crystall"/>
</dbReference>
<reference evidence="2" key="1">
    <citation type="journal article" date="2023" name="Mol. Phylogenet. Evol.">
        <title>Genome-scale phylogeny and comparative genomics of the fungal order Sordariales.</title>
        <authorList>
            <person name="Hensen N."/>
            <person name="Bonometti L."/>
            <person name="Westerberg I."/>
            <person name="Brannstrom I.O."/>
            <person name="Guillou S."/>
            <person name="Cros-Aarteil S."/>
            <person name="Calhoun S."/>
            <person name="Haridas S."/>
            <person name="Kuo A."/>
            <person name="Mondo S."/>
            <person name="Pangilinan J."/>
            <person name="Riley R."/>
            <person name="LaButti K."/>
            <person name="Andreopoulos B."/>
            <person name="Lipzen A."/>
            <person name="Chen C."/>
            <person name="Yan M."/>
            <person name="Daum C."/>
            <person name="Ng V."/>
            <person name="Clum A."/>
            <person name="Steindorff A."/>
            <person name="Ohm R.A."/>
            <person name="Martin F."/>
            <person name="Silar P."/>
            <person name="Natvig D.O."/>
            <person name="Lalanne C."/>
            <person name="Gautier V."/>
            <person name="Ament-Velasquez S.L."/>
            <person name="Kruys A."/>
            <person name="Hutchinson M.I."/>
            <person name="Powell A.J."/>
            <person name="Barry K."/>
            <person name="Miller A.N."/>
            <person name="Grigoriev I.V."/>
            <person name="Debuchy R."/>
            <person name="Gladieux P."/>
            <person name="Hiltunen Thoren M."/>
            <person name="Johannesson H."/>
        </authorList>
    </citation>
    <scope>NUCLEOTIDE SEQUENCE</scope>
    <source>
        <strain evidence="2">CBS 538.74</strain>
    </source>
</reference>
<dbReference type="Proteomes" id="UP001302745">
    <property type="component" value="Unassembled WGS sequence"/>
</dbReference>
<organism evidence="2 3">
    <name type="scientific">Chaetomidium leptoderma</name>
    <dbReference type="NCBI Taxonomy" id="669021"/>
    <lineage>
        <taxon>Eukaryota</taxon>
        <taxon>Fungi</taxon>
        <taxon>Dikarya</taxon>
        <taxon>Ascomycota</taxon>
        <taxon>Pezizomycotina</taxon>
        <taxon>Sordariomycetes</taxon>
        <taxon>Sordariomycetidae</taxon>
        <taxon>Sordariales</taxon>
        <taxon>Chaetomiaceae</taxon>
        <taxon>Chaetomidium</taxon>
    </lineage>
</organism>
<keyword evidence="3" id="KW-1185">Reference proteome</keyword>
<evidence type="ECO:0008006" key="4">
    <source>
        <dbReference type="Google" id="ProtNLM"/>
    </source>
</evidence>
<dbReference type="AlphaFoldDB" id="A0AAN6VVS8"/>
<gene>
    <name evidence="2" type="ORF">C8A00DRAFT_39331</name>
</gene>
<dbReference type="InterPro" id="IPR036291">
    <property type="entry name" value="NAD(P)-bd_dom_sf"/>
</dbReference>
<dbReference type="SUPFAM" id="SSF51735">
    <property type="entry name" value="NAD(P)-binding Rossmann-fold domains"/>
    <property type="match status" value="1"/>
</dbReference>
<dbReference type="Gene3D" id="3.30.1780.10">
    <property type="entry name" value="ornithine cyclodeaminase, domain 1"/>
    <property type="match status" value="1"/>
</dbReference>
<evidence type="ECO:0000313" key="2">
    <source>
        <dbReference type="EMBL" id="KAK4158350.1"/>
    </source>
</evidence>
<sequence length="394" mass="42000">MTLTVLTDDQIRALLENLTVAELEGFSGALASALHEYSTGTQGGTATHQPERISVHSTATGATTLFMPSHNSTGNGIKVITLTSPAASSSPTPPKPTIRPTGAITLFTPQGTPLGLLHASTLTAFRTALASHALVQQRTAPLKTLVVFGCGEQAYWHVRLTLLTRGAEVGRVVFVNRRRREGSSTSYTEVVARLTTTALATAQQGQGQGCCEFGVLAREDEGYDRKLGEVLREADVVFCCTPSTEPLFDAGVWEEEEAKKKGRLVVAIGSYTPEMREVRGELVRQAIRGGGEREAGVVVVDTIEGALKEAGELIAVGVRPEQLVELGELVIPETAAHSHDSQAGATKRDKLAQWLQTGNVIYKSVGLGLMDLSIGMHIVKYAQEKGVGTQVQGF</sequence>
<name>A0AAN6VVS8_9PEZI</name>
<evidence type="ECO:0000313" key="3">
    <source>
        <dbReference type="Proteomes" id="UP001302745"/>
    </source>
</evidence>
<dbReference type="GO" id="GO:0005737">
    <property type="term" value="C:cytoplasm"/>
    <property type="evidence" value="ECO:0007669"/>
    <property type="project" value="TreeGrafter"/>
</dbReference>
<accession>A0AAN6VVS8</accession>
<dbReference type="Gene3D" id="3.40.50.720">
    <property type="entry name" value="NAD(P)-binding Rossmann-like Domain"/>
    <property type="match status" value="1"/>
</dbReference>
<dbReference type="InterPro" id="IPR023401">
    <property type="entry name" value="ODC_N"/>
</dbReference>
<comment type="caution">
    <text evidence="2">The sequence shown here is derived from an EMBL/GenBank/DDBJ whole genome shotgun (WGS) entry which is preliminary data.</text>
</comment>
<dbReference type="PANTHER" id="PTHR13812">
    <property type="entry name" value="KETIMINE REDUCTASE MU-CRYSTALLIN"/>
    <property type="match status" value="1"/>
</dbReference>
<dbReference type="PANTHER" id="PTHR13812:SF19">
    <property type="entry name" value="KETIMINE REDUCTASE MU-CRYSTALLIN"/>
    <property type="match status" value="1"/>
</dbReference>
<comment type="similarity">
    <text evidence="1">Belongs to the ornithine cyclodeaminase/mu-crystallin family.</text>
</comment>